<comment type="caution">
    <text evidence="2">The sequence shown here is derived from an EMBL/GenBank/DDBJ whole genome shotgun (WGS) entry which is preliminary data.</text>
</comment>
<name>A0A7W7ZKE5_9BACT</name>
<dbReference type="RefSeq" id="WP_184224220.1">
    <property type="nucleotide sequence ID" value="NZ_JACHIP010000038.1"/>
</dbReference>
<dbReference type="EMBL" id="JACHIP010000038">
    <property type="protein sequence ID" value="MBB5061363.1"/>
    <property type="molecule type" value="Genomic_DNA"/>
</dbReference>
<accession>A0A7W7ZKE5</accession>
<feature type="region of interest" description="Disordered" evidence="1">
    <location>
        <begin position="295"/>
        <end position="323"/>
    </location>
</feature>
<dbReference type="AlphaFoldDB" id="A0A7W7ZKE5"/>
<proteinExistence type="predicted"/>
<dbReference type="NCBIfam" id="NF040572">
    <property type="entry name" value="heme_bind_FMP"/>
    <property type="match status" value="1"/>
</dbReference>
<feature type="compositionally biased region" description="Pro residues" evidence="1">
    <location>
        <begin position="300"/>
        <end position="315"/>
    </location>
</feature>
<evidence type="ECO:0000313" key="2">
    <source>
        <dbReference type="EMBL" id="MBB5061363.1"/>
    </source>
</evidence>
<organism evidence="2 3">
    <name type="scientific">Granulicella aggregans</name>
    <dbReference type="NCBI Taxonomy" id="474949"/>
    <lineage>
        <taxon>Bacteria</taxon>
        <taxon>Pseudomonadati</taxon>
        <taxon>Acidobacteriota</taxon>
        <taxon>Terriglobia</taxon>
        <taxon>Terriglobales</taxon>
        <taxon>Acidobacteriaceae</taxon>
        <taxon>Granulicella</taxon>
    </lineage>
</organism>
<evidence type="ECO:0000256" key="1">
    <source>
        <dbReference type="SAM" id="MobiDB-lite"/>
    </source>
</evidence>
<evidence type="ECO:0000313" key="3">
    <source>
        <dbReference type="Proteomes" id="UP000540989"/>
    </source>
</evidence>
<keyword evidence="3" id="KW-1185">Reference proteome</keyword>
<dbReference type="InterPro" id="IPR047975">
    <property type="entry name" value="Heme_bind_FMP"/>
</dbReference>
<gene>
    <name evidence="2" type="ORF">HDF16_006099</name>
</gene>
<sequence>MSNPNISLGVGFHYDEVDPKTEQLIDPAAARIISINPGLAGLLATRTTLSEQNNVVGEPLGDLIGFVNTVDPTRGLNFAGRGFNTIFRPQNAKTPACLPIPVAGDNVLELNLTTETLSFSPPLGNVPNRGSGDQPDIFLNAVPYVQSVNDVTSLPTTGIHFEPGMWLSVPPTTQPAVGTMTYSRMASIPHGVTINAQGISLGRTNGKPDFTLPALQVNINPFPIGGAQPPTGTHNFPSQDVANEATARIPQDLTSFVNAKTITQEILDNPNVVLMNEIASQNVQDFVTLIITTDSAGTLPTPPPDPTTPPAPPTTKDPGFAGGTAEIAFLTGDNSSPPQKPNAQTFKMTAVFWIETVLETIVVPVCQANGLPITIQAAPRAGSSLRPVFTVTPTSDITDPKAIVVPFTQIQYSQTVFLNFNTLTWPHVSVATLIPADPIVVPASLLA</sequence>
<dbReference type="Proteomes" id="UP000540989">
    <property type="component" value="Unassembled WGS sequence"/>
</dbReference>
<protein>
    <submittedName>
        <fullName evidence="2">Uncharacterized protein</fullName>
    </submittedName>
</protein>
<reference evidence="2 3" key="1">
    <citation type="submission" date="2020-08" db="EMBL/GenBank/DDBJ databases">
        <title>Genomic Encyclopedia of Type Strains, Phase IV (KMG-V): Genome sequencing to study the core and pangenomes of soil and plant-associated prokaryotes.</title>
        <authorList>
            <person name="Whitman W."/>
        </authorList>
    </citation>
    <scope>NUCLEOTIDE SEQUENCE [LARGE SCALE GENOMIC DNA]</scope>
    <source>
        <strain evidence="2 3">M8UP14</strain>
    </source>
</reference>